<dbReference type="InterPro" id="IPR010987">
    <property type="entry name" value="Glutathione-S-Trfase_C-like"/>
</dbReference>
<comment type="caution">
    <text evidence="6">The sequence shown here is derived from an EMBL/GenBank/DDBJ whole genome shotgun (WGS) entry which is preliminary data.</text>
</comment>
<dbReference type="PROSITE" id="PS50404">
    <property type="entry name" value="GST_NTER"/>
    <property type="match status" value="1"/>
</dbReference>
<dbReference type="Pfam" id="PF14497">
    <property type="entry name" value="GST_C_3"/>
    <property type="match status" value="1"/>
</dbReference>
<comment type="catalytic activity">
    <reaction evidence="3">
        <text>RX + glutathione = an S-substituted glutathione + a halide anion + H(+)</text>
        <dbReference type="Rhea" id="RHEA:16437"/>
        <dbReference type="ChEBI" id="CHEBI:15378"/>
        <dbReference type="ChEBI" id="CHEBI:16042"/>
        <dbReference type="ChEBI" id="CHEBI:17792"/>
        <dbReference type="ChEBI" id="CHEBI:57925"/>
        <dbReference type="ChEBI" id="CHEBI:90779"/>
        <dbReference type="EC" id="2.5.1.18"/>
    </reaction>
</comment>
<feature type="domain" description="GST N-terminal" evidence="4">
    <location>
        <begin position="3"/>
        <end position="104"/>
    </location>
</feature>
<dbReference type="InterPro" id="IPR050213">
    <property type="entry name" value="GST_superfamily"/>
</dbReference>
<organism evidence="6 7">
    <name type="scientific">Desmophyllum pertusum</name>
    <dbReference type="NCBI Taxonomy" id="174260"/>
    <lineage>
        <taxon>Eukaryota</taxon>
        <taxon>Metazoa</taxon>
        <taxon>Cnidaria</taxon>
        <taxon>Anthozoa</taxon>
        <taxon>Hexacorallia</taxon>
        <taxon>Scleractinia</taxon>
        <taxon>Caryophylliina</taxon>
        <taxon>Caryophylliidae</taxon>
        <taxon>Desmophyllum</taxon>
    </lineage>
</organism>
<name>A0A9W9ZX66_9CNID</name>
<dbReference type="Pfam" id="PF02798">
    <property type="entry name" value="GST_N"/>
    <property type="match status" value="1"/>
</dbReference>
<accession>A0A9W9ZX66</accession>
<dbReference type="PANTHER" id="PTHR11571">
    <property type="entry name" value="GLUTATHIONE S-TRANSFERASE"/>
    <property type="match status" value="1"/>
</dbReference>
<gene>
    <name evidence="6" type="ORF">OS493_030911</name>
</gene>
<dbReference type="Proteomes" id="UP001163046">
    <property type="component" value="Unassembled WGS sequence"/>
</dbReference>
<sequence>MATTYKLTYFNLRARAEPTRLVFAYAGVDYEDVRISWENKAEEWPPVKKKSSDGKVSQITTHGIEVPGKILEKNPKDEIYCVGNKLSFADICFFAFSNTYLGNGKPAVPDALKDFPRLTALYKKVRDEPKIKEWIEKRPVTQL</sequence>
<dbReference type="EC" id="2.5.1.18" evidence="1"/>
<evidence type="ECO:0000259" key="5">
    <source>
        <dbReference type="PROSITE" id="PS50405"/>
    </source>
</evidence>
<dbReference type="GO" id="GO:0004364">
    <property type="term" value="F:glutathione transferase activity"/>
    <property type="evidence" value="ECO:0007669"/>
    <property type="project" value="UniProtKB-EC"/>
</dbReference>
<feature type="domain" description="GST C-terminal" evidence="5">
    <location>
        <begin position="3"/>
        <end position="143"/>
    </location>
</feature>
<dbReference type="SUPFAM" id="SSF47616">
    <property type="entry name" value="GST C-terminal domain-like"/>
    <property type="match status" value="1"/>
</dbReference>
<dbReference type="Gene3D" id="1.20.1050.10">
    <property type="match status" value="1"/>
</dbReference>
<dbReference type="InterPro" id="IPR004046">
    <property type="entry name" value="GST_C"/>
</dbReference>
<dbReference type="Gene3D" id="1.20.1050.130">
    <property type="match status" value="1"/>
</dbReference>
<evidence type="ECO:0000313" key="6">
    <source>
        <dbReference type="EMBL" id="KAJ7389526.1"/>
    </source>
</evidence>
<evidence type="ECO:0000259" key="4">
    <source>
        <dbReference type="PROSITE" id="PS50404"/>
    </source>
</evidence>
<keyword evidence="2" id="KW-0808">Transferase</keyword>
<evidence type="ECO:0000313" key="7">
    <source>
        <dbReference type="Proteomes" id="UP001163046"/>
    </source>
</evidence>
<dbReference type="CDD" id="cd03039">
    <property type="entry name" value="GST_N_Sigma_like"/>
    <property type="match status" value="1"/>
</dbReference>
<dbReference type="Gene3D" id="3.40.30.10">
    <property type="entry name" value="Glutaredoxin"/>
    <property type="match status" value="1"/>
</dbReference>
<proteinExistence type="predicted"/>
<dbReference type="GO" id="GO:0006749">
    <property type="term" value="P:glutathione metabolic process"/>
    <property type="evidence" value="ECO:0007669"/>
    <property type="project" value="TreeGrafter"/>
</dbReference>
<dbReference type="InterPro" id="IPR036282">
    <property type="entry name" value="Glutathione-S-Trfase_C_sf"/>
</dbReference>
<dbReference type="EMBL" id="MU825430">
    <property type="protein sequence ID" value="KAJ7389526.1"/>
    <property type="molecule type" value="Genomic_DNA"/>
</dbReference>
<keyword evidence="7" id="KW-1185">Reference proteome</keyword>
<evidence type="ECO:0000256" key="2">
    <source>
        <dbReference type="ARBA" id="ARBA00022679"/>
    </source>
</evidence>
<dbReference type="PROSITE" id="PS50405">
    <property type="entry name" value="GST_CTER"/>
    <property type="match status" value="1"/>
</dbReference>
<protein>
    <recommendedName>
        <fullName evidence="1">glutathione transferase</fullName>
        <ecNumber evidence="1">2.5.1.18</ecNumber>
    </recommendedName>
</protein>
<reference evidence="6" key="1">
    <citation type="submission" date="2023-01" db="EMBL/GenBank/DDBJ databases">
        <title>Genome assembly of the deep-sea coral Lophelia pertusa.</title>
        <authorList>
            <person name="Herrera S."/>
            <person name="Cordes E."/>
        </authorList>
    </citation>
    <scope>NUCLEOTIDE SEQUENCE</scope>
    <source>
        <strain evidence="6">USNM1676648</strain>
        <tissue evidence="6">Polyp</tissue>
    </source>
</reference>
<dbReference type="PANTHER" id="PTHR11571:SF224">
    <property type="entry name" value="HEMATOPOIETIC PROSTAGLANDIN D SYNTHASE"/>
    <property type="match status" value="1"/>
</dbReference>
<evidence type="ECO:0000256" key="3">
    <source>
        <dbReference type="ARBA" id="ARBA00047960"/>
    </source>
</evidence>
<dbReference type="AlphaFoldDB" id="A0A9W9ZX66"/>
<dbReference type="OrthoDB" id="414243at2759"/>
<dbReference type="SUPFAM" id="SSF52833">
    <property type="entry name" value="Thioredoxin-like"/>
    <property type="match status" value="1"/>
</dbReference>
<dbReference type="InterPro" id="IPR036249">
    <property type="entry name" value="Thioredoxin-like_sf"/>
</dbReference>
<dbReference type="InterPro" id="IPR004045">
    <property type="entry name" value="Glutathione_S-Trfase_N"/>
</dbReference>
<evidence type="ECO:0000256" key="1">
    <source>
        <dbReference type="ARBA" id="ARBA00012452"/>
    </source>
</evidence>